<dbReference type="InterPro" id="IPR050741">
    <property type="entry name" value="Acyl-CoA_dehydrogenase"/>
</dbReference>
<evidence type="ECO:0000313" key="6">
    <source>
        <dbReference type="Proteomes" id="UP001339911"/>
    </source>
</evidence>
<dbReference type="InterPro" id="IPR046373">
    <property type="entry name" value="Acyl-CoA_Oxase/DH_mid-dom_sf"/>
</dbReference>
<keyword evidence="1" id="KW-0560">Oxidoreductase</keyword>
<reference evidence="5 6" key="1">
    <citation type="submission" date="2024-01" db="EMBL/GenBank/DDBJ databases">
        <title>Genome insights into Plantactinospora veratri sp. nov.</title>
        <authorList>
            <person name="Wang L."/>
        </authorList>
    </citation>
    <scope>NUCLEOTIDE SEQUENCE [LARGE SCALE GENOMIC DNA]</scope>
    <source>
        <strain evidence="5 6">NEAU-FHS4</strain>
    </source>
</reference>
<keyword evidence="6" id="KW-1185">Reference proteome</keyword>
<dbReference type="PANTHER" id="PTHR48083:SF19">
    <property type="entry name" value="FLAVIN-DEPENDENT MONOOXYGENASE, OXYGENASE SUBUNIT HSAA"/>
    <property type="match status" value="1"/>
</dbReference>
<dbReference type="RefSeq" id="WP_331210679.1">
    <property type="nucleotide sequence ID" value="NZ_JAZGQL010000026.1"/>
</dbReference>
<name>A0ABU7SKJ4_9ACTN</name>
<comment type="similarity">
    <text evidence="2">Belongs to the HpaH/HsaA monooxygenase family.</text>
</comment>
<dbReference type="SUPFAM" id="SSF47203">
    <property type="entry name" value="Acyl-CoA dehydrogenase C-terminal domain-like"/>
    <property type="match status" value="1"/>
</dbReference>
<feature type="domain" description="Acyl-CoA dehydrogenase/oxidase N-terminal" evidence="3">
    <location>
        <begin position="25"/>
        <end position="94"/>
    </location>
</feature>
<dbReference type="Pfam" id="PF02771">
    <property type="entry name" value="Acyl-CoA_dh_N"/>
    <property type="match status" value="1"/>
</dbReference>
<dbReference type="PIRSF" id="PIRSF016578">
    <property type="entry name" value="HsaA"/>
    <property type="match status" value="1"/>
</dbReference>
<dbReference type="InterPro" id="IPR036250">
    <property type="entry name" value="AcylCo_DH-like_C"/>
</dbReference>
<gene>
    <name evidence="5" type="ORF">V1634_26840</name>
</gene>
<dbReference type="Gene3D" id="1.10.540.10">
    <property type="entry name" value="Acyl-CoA dehydrogenase/oxidase, N-terminal domain"/>
    <property type="match status" value="1"/>
</dbReference>
<sequence length="390" mass="41447">MEAIELPTHDELVHRASKLAPVLTEYADWNDENRRIHDTVIEALTEAGLFRLRVPVANGGYESDAATMVAVATELARADASAAWTLSVGWITSWMASLFPPEVRDEVLASADLRTCGTLSPSATATPADGGYVVNGKWGFVSGAPHSQWQVLVAMAPGPGGDPWPVMALAPLSDLVVVDDWHTSGLRGTGSVTTVADNVFVPAARVMPLVSALPEGYDSNRTGIYGAPLVAAAAASVSGLAVGMARAAIDQFRQRMSQRGITYTSYTSQAAAPVTHLKLAEAVLLADEAEFHAQRLAGQLDAKVAAAAAWTIEDRARARADMGRACRLAQESVDLLRRASGGSSIYTSVPIQRIARDIEAMNMHALMQPETNLELYGRVLSGLAPDTLYL</sequence>
<dbReference type="InterPro" id="IPR013107">
    <property type="entry name" value="Acyl-CoA_DH_C"/>
</dbReference>
<dbReference type="EMBL" id="JAZGQL010000026">
    <property type="protein sequence ID" value="MEE6310460.1"/>
    <property type="molecule type" value="Genomic_DNA"/>
</dbReference>
<evidence type="ECO:0000256" key="2">
    <source>
        <dbReference type="ARBA" id="ARBA00049661"/>
    </source>
</evidence>
<dbReference type="InterPro" id="IPR013786">
    <property type="entry name" value="AcylCoA_DH/ox_N"/>
</dbReference>
<evidence type="ECO:0000259" key="4">
    <source>
        <dbReference type="Pfam" id="PF08028"/>
    </source>
</evidence>
<evidence type="ECO:0000259" key="3">
    <source>
        <dbReference type="Pfam" id="PF02771"/>
    </source>
</evidence>
<dbReference type="PANTHER" id="PTHR48083">
    <property type="entry name" value="MEDIUM-CHAIN SPECIFIC ACYL-COA DEHYDROGENASE, MITOCHONDRIAL-RELATED"/>
    <property type="match status" value="1"/>
</dbReference>
<dbReference type="Gene3D" id="2.40.110.10">
    <property type="entry name" value="Butyryl-CoA Dehydrogenase, subunit A, domain 2"/>
    <property type="match status" value="1"/>
</dbReference>
<comment type="caution">
    <text evidence="5">The sequence shown here is derived from an EMBL/GenBank/DDBJ whole genome shotgun (WGS) entry which is preliminary data.</text>
</comment>
<dbReference type="Gene3D" id="1.20.140.10">
    <property type="entry name" value="Butyryl-CoA Dehydrogenase, subunit A, domain 3"/>
    <property type="match status" value="1"/>
</dbReference>
<accession>A0ABU7SKJ4</accession>
<protein>
    <submittedName>
        <fullName evidence="5">Acyl-CoA dehydrogenase family protein</fullName>
    </submittedName>
</protein>
<organism evidence="5 6">
    <name type="scientific">Plantactinospora veratri</name>
    <dbReference type="NCBI Taxonomy" id="1436122"/>
    <lineage>
        <taxon>Bacteria</taxon>
        <taxon>Bacillati</taxon>
        <taxon>Actinomycetota</taxon>
        <taxon>Actinomycetes</taxon>
        <taxon>Micromonosporales</taxon>
        <taxon>Micromonosporaceae</taxon>
        <taxon>Plantactinospora</taxon>
    </lineage>
</organism>
<evidence type="ECO:0000313" key="5">
    <source>
        <dbReference type="EMBL" id="MEE6310460.1"/>
    </source>
</evidence>
<dbReference type="InterPro" id="IPR037069">
    <property type="entry name" value="AcylCoA_DH/ox_N_sf"/>
</dbReference>
<dbReference type="Proteomes" id="UP001339911">
    <property type="component" value="Unassembled WGS sequence"/>
</dbReference>
<dbReference type="InterPro" id="IPR009100">
    <property type="entry name" value="AcylCoA_DH/oxidase_NM_dom_sf"/>
</dbReference>
<evidence type="ECO:0000256" key="1">
    <source>
        <dbReference type="ARBA" id="ARBA00023002"/>
    </source>
</evidence>
<dbReference type="Pfam" id="PF08028">
    <property type="entry name" value="Acyl-CoA_dh_2"/>
    <property type="match status" value="1"/>
</dbReference>
<feature type="domain" description="Acyl-CoA dehydrogenase C-terminal" evidence="4">
    <location>
        <begin position="238"/>
        <end position="369"/>
    </location>
</feature>
<dbReference type="SUPFAM" id="SSF56645">
    <property type="entry name" value="Acyl-CoA dehydrogenase NM domain-like"/>
    <property type="match status" value="1"/>
</dbReference>
<proteinExistence type="inferred from homology"/>